<gene>
    <name evidence="2" type="ORF">SEMRO_559_G166440.1</name>
</gene>
<reference evidence="2" key="1">
    <citation type="submission" date="2020-06" db="EMBL/GenBank/DDBJ databases">
        <authorList>
            <consortium name="Plant Systems Biology data submission"/>
        </authorList>
    </citation>
    <scope>NUCLEOTIDE SEQUENCE</scope>
    <source>
        <strain evidence="2">D6</strain>
    </source>
</reference>
<dbReference type="Proteomes" id="UP001153069">
    <property type="component" value="Unassembled WGS sequence"/>
</dbReference>
<protein>
    <submittedName>
        <fullName evidence="2">Uncharacterized protein</fullName>
    </submittedName>
</protein>
<feature type="compositionally biased region" description="Low complexity" evidence="1">
    <location>
        <begin position="28"/>
        <end position="48"/>
    </location>
</feature>
<accession>A0A9N8E693</accession>
<organism evidence="2 3">
    <name type="scientific">Seminavis robusta</name>
    <dbReference type="NCBI Taxonomy" id="568900"/>
    <lineage>
        <taxon>Eukaryota</taxon>
        <taxon>Sar</taxon>
        <taxon>Stramenopiles</taxon>
        <taxon>Ochrophyta</taxon>
        <taxon>Bacillariophyta</taxon>
        <taxon>Bacillariophyceae</taxon>
        <taxon>Bacillariophycidae</taxon>
        <taxon>Naviculales</taxon>
        <taxon>Naviculaceae</taxon>
        <taxon>Seminavis</taxon>
    </lineage>
</organism>
<evidence type="ECO:0000256" key="1">
    <source>
        <dbReference type="SAM" id="MobiDB-lite"/>
    </source>
</evidence>
<name>A0A9N8E693_9STRA</name>
<evidence type="ECO:0000313" key="2">
    <source>
        <dbReference type="EMBL" id="CAB9512870.1"/>
    </source>
</evidence>
<proteinExistence type="predicted"/>
<evidence type="ECO:0000313" key="3">
    <source>
        <dbReference type="Proteomes" id="UP001153069"/>
    </source>
</evidence>
<comment type="caution">
    <text evidence="2">The sequence shown here is derived from an EMBL/GenBank/DDBJ whole genome shotgun (WGS) entry which is preliminary data.</text>
</comment>
<dbReference type="AlphaFoldDB" id="A0A9N8E693"/>
<keyword evidence="3" id="KW-1185">Reference proteome</keyword>
<feature type="region of interest" description="Disordered" evidence="1">
    <location>
        <begin position="14"/>
        <end position="49"/>
    </location>
</feature>
<dbReference type="EMBL" id="CAICTM010000558">
    <property type="protein sequence ID" value="CAB9512870.1"/>
    <property type="molecule type" value="Genomic_DNA"/>
</dbReference>
<sequence>MVNRLLKPLLKPFQRREQQQSTKRICQGSTTSSSDVTVSSGDSSFSSSPASYGEELLQIAQDKRCTQVVLKNFVAQSDRQDFLCLKQAMATQSKRRTKHWRDIKFVDSLHGNNYRRWQFKKAGLCRLLRQSPNVRVSNDAYETRPTTDACCTVRFDTRLELSGMSPDAMVRVLEEVHKDLDIATLEISGDVLAAGIKPIMTALIALIELKDRSWDGIVVRMAPVADPDNDESRMTKQEELWMGQMTLRKFSLALEEKAIQHNIPVGVHQQQQQQQEQ</sequence>